<feature type="chain" id="PRO_5047459501" description="Calcium-binding protein" evidence="4">
    <location>
        <begin position="29"/>
        <end position="423"/>
    </location>
</feature>
<accession>A0ABV6DZ08</accession>
<dbReference type="InterPro" id="IPR001343">
    <property type="entry name" value="Hemolysn_Ca-bd"/>
</dbReference>
<keyword evidence="4" id="KW-0732">Signal</keyword>
<comment type="subcellular location">
    <subcellularLocation>
        <location evidence="1">Secreted</location>
    </subcellularLocation>
</comment>
<evidence type="ECO:0000256" key="1">
    <source>
        <dbReference type="ARBA" id="ARBA00004613"/>
    </source>
</evidence>
<dbReference type="RefSeq" id="WP_378517635.1">
    <property type="nucleotide sequence ID" value="NZ_JBHLXH010000001.1"/>
</dbReference>
<keyword evidence="6" id="KW-1185">Reference proteome</keyword>
<reference evidence="5 6" key="1">
    <citation type="submission" date="2024-09" db="EMBL/GenBank/DDBJ databases">
        <authorList>
            <person name="Sun Q."/>
            <person name="Mori K."/>
        </authorList>
    </citation>
    <scope>NUCLEOTIDE SEQUENCE [LARGE SCALE GENOMIC DNA]</scope>
    <source>
        <strain evidence="5 6">CCM 8654</strain>
    </source>
</reference>
<protein>
    <recommendedName>
        <fullName evidence="7">Calcium-binding protein</fullName>
    </recommendedName>
</protein>
<gene>
    <name evidence="5" type="ORF">ACFFJG_05715</name>
</gene>
<feature type="region of interest" description="Disordered" evidence="3">
    <location>
        <begin position="259"/>
        <end position="283"/>
    </location>
</feature>
<dbReference type="Gene3D" id="2.150.10.10">
    <property type="entry name" value="Serralysin-like metalloprotease, C-terminal"/>
    <property type="match status" value="3"/>
</dbReference>
<dbReference type="InterPro" id="IPR050557">
    <property type="entry name" value="RTX_toxin/Mannuronan_C5-epim"/>
</dbReference>
<dbReference type="PRINTS" id="PR00313">
    <property type="entry name" value="CABNDNGRPT"/>
</dbReference>
<feature type="signal peptide" evidence="4">
    <location>
        <begin position="1"/>
        <end position="28"/>
    </location>
</feature>
<dbReference type="SUPFAM" id="SSF51120">
    <property type="entry name" value="beta-Roll"/>
    <property type="match status" value="3"/>
</dbReference>
<dbReference type="PANTHER" id="PTHR38340:SF1">
    <property type="entry name" value="S-LAYER PROTEIN"/>
    <property type="match status" value="1"/>
</dbReference>
<dbReference type="InterPro" id="IPR018511">
    <property type="entry name" value="Hemolysin-typ_Ca-bd_CS"/>
</dbReference>
<keyword evidence="2" id="KW-0964">Secreted</keyword>
<evidence type="ECO:0000313" key="5">
    <source>
        <dbReference type="EMBL" id="MFC0221971.1"/>
    </source>
</evidence>
<dbReference type="Pfam" id="PF00353">
    <property type="entry name" value="HemolysinCabind"/>
    <property type="match status" value="5"/>
</dbReference>
<feature type="compositionally biased region" description="Basic and acidic residues" evidence="3">
    <location>
        <begin position="400"/>
        <end position="423"/>
    </location>
</feature>
<dbReference type="PROSITE" id="PS00330">
    <property type="entry name" value="HEMOLYSIN_CALCIUM"/>
    <property type="match status" value="1"/>
</dbReference>
<dbReference type="Proteomes" id="UP001589698">
    <property type="component" value="Unassembled WGS sequence"/>
</dbReference>
<name>A0ABV6DZ08_9ACTN</name>
<evidence type="ECO:0008006" key="7">
    <source>
        <dbReference type="Google" id="ProtNLM"/>
    </source>
</evidence>
<sequence length="423" mass="42882">MTVRSTAVRLLGAALLAVPSTGAAPARAAVPTCEGRPATIVGTAGDDELTGTSGDDVIVALDGNDEVDAGAGDDVVCGDAGADVLAGGEGDDRVLGGTNGLAPLLESEPEPRGDTLVPGPGDDLVDAGVNTVLRDDGWNSPDTIDFSGSAAGVTVDLLGGIAAGEGTDTVVVAQPVPTSGAVVEVLGSTHADTVLGTDGPDQLIGKGGGDRIDGRGGDDLVMNDWDEYSPARGEDADDVFVGGEGDDWLDSTGGTDVLLGGPGDDGLRKEGGRSTLDGGTGRDRLEVYLGPGRHDLTGGPGRDEVLLAVLDTGPLTRGVLDHARERFVVRFGHRDPVRAVVADVERVSMPHNRGRWTYLGTPGDDHVSGGAAYTARGRGGDDVLVGSYDDDVLLGGPGRDVARGGRGTDRCRAEDARHCERGS</sequence>
<evidence type="ECO:0000256" key="4">
    <source>
        <dbReference type="SAM" id="SignalP"/>
    </source>
</evidence>
<organism evidence="5 6">
    <name type="scientific">Nocardioides zeicaulis</name>
    <dbReference type="NCBI Taxonomy" id="1776857"/>
    <lineage>
        <taxon>Bacteria</taxon>
        <taxon>Bacillati</taxon>
        <taxon>Actinomycetota</taxon>
        <taxon>Actinomycetes</taxon>
        <taxon>Propionibacteriales</taxon>
        <taxon>Nocardioidaceae</taxon>
        <taxon>Nocardioides</taxon>
    </lineage>
</organism>
<proteinExistence type="predicted"/>
<dbReference type="InterPro" id="IPR011049">
    <property type="entry name" value="Serralysin-like_metalloprot_C"/>
</dbReference>
<evidence type="ECO:0000256" key="2">
    <source>
        <dbReference type="ARBA" id="ARBA00022525"/>
    </source>
</evidence>
<feature type="region of interest" description="Disordered" evidence="3">
    <location>
        <begin position="396"/>
        <end position="423"/>
    </location>
</feature>
<evidence type="ECO:0000313" key="6">
    <source>
        <dbReference type="Proteomes" id="UP001589698"/>
    </source>
</evidence>
<evidence type="ECO:0000256" key="3">
    <source>
        <dbReference type="SAM" id="MobiDB-lite"/>
    </source>
</evidence>
<comment type="caution">
    <text evidence="5">The sequence shown here is derived from an EMBL/GenBank/DDBJ whole genome shotgun (WGS) entry which is preliminary data.</text>
</comment>
<dbReference type="EMBL" id="JBHLXH010000001">
    <property type="protein sequence ID" value="MFC0221971.1"/>
    <property type="molecule type" value="Genomic_DNA"/>
</dbReference>
<dbReference type="PANTHER" id="PTHR38340">
    <property type="entry name" value="S-LAYER PROTEIN"/>
    <property type="match status" value="1"/>
</dbReference>